<keyword evidence="3" id="KW-1185">Reference proteome</keyword>
<accession>A0A1R3GKB1</accession>
<comment type="caution">
    <text evidence="2">The sequence shown here is derived from an EMBL/GenBank/DDBJ whole genome shotgun (WGS) entry which is preliminary data.</text>
</comment>
<dbReference type="InterPro" id="IPR035892">
    <property type="entry name" value="C2_domain_sf"/>
</dbReference>
<evidence type="ECO:0000313" key="2">
    <source>
        <dbReference type="EMBL" id="OMO58460.1"/>
    </source>
</evidence>
<dbReference type="EMBL" id="AWUE01022416">
    <property type="protein sequence ID" value="OMO58460.1"/>
    <property type="molecule type" value="Genomic_DNA"/>
</dbReference>
<proteinExistence type="predicted"/>
<evidence type="ECO:0000259" key="1">
    <source>
        <dbReference type="PROSITE" id="PS50004"/>
    </source>
</evidence>
<dbReference type="AlphaFoldDB" id="A0A1R3GKB1"/>
<dbReference type="PANTHER" id="PTHR32246:SF158">
    <property type="entry name" value="C2 DOMAIN-CONTAINING PROTEIN"/>
    <property type="match status" value="1"/>
</dbReference>
<dbReference type="InterPro" id="IPR000008">
    <property type="entry name" value="C2_dom"/>
</dbReference>
<dbReference type="STRING" id="93759.A0A1R3GKB1"/>
<gene>
    <name evidence="2" type="ORF">COLO4_34625</name>
</gene>
<dbReference type="OrthoDB" id="270970at2759"/>
<reference evidence="3" key="1">
    <citation type="submission" date="2013-09" db="EMBL/GenBank/DDBJ databases">
        <title>Corchorus olitorius genome sequencing.</title>
        <authorList>
            <person name="Alam M."/>
            <person name="Haque M.S."/>
            <person name="Islam M.S."/>
            <person name="Emdad E.M."/>
            <person name="Islam M.M."/>
            <person name="Ahmed B."/>
            <person name="Halim A."/>
            <person name="Hossen Q.M.M."/>
            <person name="Hossain M.Z."/>
            <person name="Ahmed R."/>
            <person name="Khan M.M."/>
            <person name="Islam R."/>
            <person name="Rashid M.M."/>
            <person name="Khan S.A."/>
            <person name="Rahman M.S."/>
            <person name="Alam M."/>
            <person name="Yahiya A.S."/>
            <person name="Khan M.S."/>
            <person name="Azam M.S."/>
            <person name="Haque T."/>
            <person name="Lashkar M.Z.H."/>
            <person name="Akhand A.I."/>
            <person name="Morshed G."/>
            <person name="Roy S."/>
            <person name="Uddin K.S."/>
            <person name="Rabeya T."/>
            <person name="Hossain A.S."/>
            <person name="Chowdhury A."/>
            <person name="Snigdha A.R."/>
            <person name="Mortoza M.S."/>
            <person name="Matin S.A."/>
            <person name="Hoque S.M.E."/>
            <person name="Islam M.K."/>
            <person name="Roy D.K."/>
            <person name="Haider R."/>
            <person name="Moosa M.M."/>
            <person name="Elias S.M."/>
            <person name="Hasan A.M."/>
            <person name="Jahan S."/>
            <person name="Shafiuddin M."/>
            <person name="Mahmood N."/>
            <person name="Shommy N.S."/>
        </authorList>
    </citation>
    <scope>NUCLEOTIDE SEQUENCE [LARGE SCALE GENOMIC DNA]</scope>
    <source>
        <strain evidence="3">cv. O-4</strain>
    </source>
</reference>
<name>A0A1R3GKB1_9ROSI</name>
<dbReference type="PROSITE" id="PS50004">
    <property type="entry name" value="C2"/>
    <property type="match status" value="1"/>
</dbReference>
<organism evidence="2 3">
    <name type="scientific">Corchorus olitorius</name>
    <dbReference type="NCBI Taxonomy" id="93759"/>
    <lineage>
        <taxon>Eukaryota</taxon>
        <taxon>Viridiplantae</taxon>
        <taxon>Streptophyta</taxon>
        <taxon>Embryophyta</taxon>
        <taxon>Tracheophyta</taxon>
        <taxon>Spermatophyta</taxon>
        <taxon>Magnoliopsida</taxon>
        <taxon>eudicotyledons</taxon>
        <taxon>Gunneridae</taxon>
        <taxon>Pentapetalae</taxon>
        <taxon>rosids</taxon>
        <taxon>malvids</taxon>
        <taxon>Malvales</taxon>
        <taxon>Malvaceae</taxon>
        <taxon>Grewioideae</taxon>
        <taxon>Apeibeae</taxon>
        <taxon>Corchorus</taxon>
    </lineage>
</organism>
<dbReference type="Gene3D" id="2.60.40.150">
    <property type="entry name" value="C2 domain"/>
    <property type="match status" value="1"/>
</dbReference>
<feature type="domain" description="C2" evidence="1">
    <location>
        <begin position="1"/>
        <end position="75"/>
    </location>
</feature>
<evidence type="ECO:0000313" key="3">
    <source>
        <dbReference type="Proteomes" id="UP000187203"/>
    </source>
</evidence>
<protein>
    <submittedName>
        <fullName evidence="2">C2 calcium-dependent membrane targeting</fullName>
    </submittedName>
</protein>
<dbReference type="CDD" id="cd04051">
    <property type="entry name" value="C2_SRC2_like"/>
    <property type="match status" value="1"/>
</dbReference>
<dbReference type="Pfam" id="PF00168">
    <property type="entry name" value="C2"/>
    <property type="match status" value="1"/>
</dbReference>
<dbReference type="SUPFAM" id="SSF49562">
    <property type="entry name" value="C2 domain (Calcium/lipid-binding domain, CaLB)"/>
    <property type="match status" value="1"/>
</dbReference>
<dbReference type="Proteomes" id="UP000187203">
    <property type="component" value="Unassembled WGS sequence"/>
</dbReference>
<dbReference type="GO" id="GO:0006952">
    <property type="term" value="P:defense response"/>
    <property type="evidence" value="ECO:0007669"/>
    <property type="project" value="InterPro"/>
</dbReference>
<sequence length="75" mass="8419">MSVEITVISTKDLKDVNLFTKMDVYAVVSIVSMIGQHGTAQRTPVDKDCGSNPKWNYSMKFNIEETLAQSNCLYL</sequence>
<dbReference type="InterPro" id="IPR044750">
    <property type="entry name" value="C2_SRC2/BAP"/>
</dbReference>
<dbReference type="PANTHER" id="PTHR32246">
    <property type="entry name" value="INGRESSION PROTEIN FIC1"/>
    <property type="match status" value="1"/>
</dbReference>